<reference evidence="1 2" key="1">
    <citation type="journal article" date="2018" name="Front. Plant Sci.">
        <title>Red Clover (Trifolium pratense) and Zigzag Clover (T. medium) - A Picture of Genomic Similarities and Differences.</title>
        <authorList>
            <person name="Dluhosova J."/>
            <person name="Istvanek J."/>
            <person name="Nedelnik J."/>
            <person name="Repkova J."/>
        </authorList>
    </citation>
    <scope>NUCLEOTIDE SEQUENCE [LARGE SCALE GENOMIC DNA]</scope>
    <source>
        <strain evidence="2">cv. 10/8</strain>
        <tissue evidence="1">Leaf</tissue>
    </source>
</reference>
<accession>A0A392V7J2</accession>
<proteinExistence type="predicted"/>
<dbReference type="Proteomes" id="UP000265520">
    <property type="component" value="Unassembled WGS sequence"/>
</dbReference>
<evidence type="ECO:0000313" key="2">
    <source>
        <dbReference type="Proteomes" id="UP000265520"/>
    </source>
</evidence>
<organism evidence="1 2">
    <name type="scientific">Trifolium medium</name>
    <dbReference type="NCBI Taxonomy" id="97028"/>
    <lineage>
        <taxon>Eukaryota</taxon>
        <taxon>Viridiplantae</taxon>
        <taxon>Streptophyta</taxon>
        <taxon>Embryophyta</taxon>
        <taxon>Tracheophyta</taxon>
        <taxon>Spermatophyta</taxon>
        <taxon>Magnoliopsida</taxon>
        <taxon>eudicotyledons</taxon>
        <taxon>Gunneridae</taxon>
        <taxon>Pentapetalae</taxon>
        <taxon>rosids</taxon>
        <taxon>fabids</taxon>
        <taxon>Fabales</taxon>
        <taxon>Fabaceae</taxon>
        <taxon>Papilionoideae</taxon>
        <taxon>50 kb inversion clade</taxon>
        <taxon>NPAAA clade</taxon>
        <taxon>Hologalegina</taxon>
        <taxon>IRL clade</taxon>
        <taxon>Trifolieae</taxon>
        <taxon>Trifolium</taxon>
    </lineage>
</organism>
<keyword evidence="2" id="KW-1185">Reference proteome</keyword>
<feature type="non-terminal residue" evidence="1">
    <location>
        <position position="44"/>
    </location>
</feature>
<dbReference type="EMBL" id="LXQA011065950">
    <property type="protein sequence ID" value="MCI83393.1"/>
    <property type="molecule type" value="Genomic_DNA"/>
</dbReference>
<comment type="caution">
    <text evidence="1">The sequence shown here is derived from an EMBL/GenBank/DDBJ whole genome shotgun (WGS) entry which is preliminary data.</text>
</comment>
<sequence>MLQSPFMVLKSINLYLSAVSCITGKKEIVGKSMLLSCTIPFVLI</sequence>
<dbReference type="AlphaFoldDB" id="A0A392V7J2"/>
<name>A0A392V7J2_9FABA</name>
<protein>
    <submittedName>
        <fullName evidence="1">Uncharacterized protein</fullName>
    </submittedName>
</protein>
<evidence type="ECO:0000313" key="1">
    <source>
        <dbReference type="EMBL" id="MCI83393.1"/>
    </source>
</evidence>